<evidence type="ECO:0000313" key="8">
    <source>
        <dbReference type="Proteomes" id="UP001448207"/>
    </source>
</evidence>
<dbReference type="Proteomes" id="UP001448207">
    <property type="component" value="Unassembled WGS sequence"/>
</dbReference>
<keyword evidence="2" id="KW-0677">Repeat</keyword>
<feature type="domain" description="C2H2-type" evidence="6">
    <location>
        <begin position="164"/>
        <end position="194"/>
    </location>
</feature>
<organism evidence="7 8">
    <name type="scientific">Phycomyces blakesleeanus</name>
    <dbReference type="NCBI Taxonomy" id="4837"/>
    <lineage>
        <taxon>Eukaryota</taxon>
        <taxon>Fungi</taxon>
        <taxon>Fungi incertae sedis</taxon>
        <taxon>Mucoromycota</taxon>
        <taxon>Mucoromycotina</taxon>
        <taxon>Mucoromycetes</taxon>
        <taxon>Mucorales</taxon>
        <taxon>Phycomycetaceae</taxon>
        <taxon>Phycomyces</taxon>
    </lineage>
</organism>
<evidence type="ECO:0000256" key="1">
    <source>
        <dbReference type="ARBA" id="ARBA00022723"/>
    </source>
</evidence>
<dbReference type="Gene3D" id="3.30.160.60">
    <property type="entry name" value="Classic Zinc Finger"/>
    <property type="match status" value="1"/>
</dbReference>
<dbReference type="InterPro" id="IPR013087">
    <property type="entry name" value="Znf_C2H2_type"/>
</dbReference>
<keyword evidence="1" id="KW-0479">Metal-binding</keyword>
<dbReference type="SMART" id="SM00355">
    <property type="entry name" value="ZnF_C2H2"/>
    <property type="match status" value="4"/>
</dbReference>
<reference evidence="7 8" key="1">
    <citation type="submission" date="2024-04" db="EMBL/GenBank/DDBJ databases">
        <title>Symmetric and asymmetric DNA N6-adenine methylation regulates different biological responses in Mucorales.</title>
        <authorList>
            <consortium name="Lawrence Berkeley National Laboratory"/>
            <person name="Lax C."/>
            <person name="Mondo S.J."/>
            <person name="Osorio-Concepcion M."/>
            <person name="Muszewska A."/>
            <person name="Corrochano-Luque M."/>
            <person name="Gutierrez G."/>
            <person name="Riley R."/>
            <person name="Lipzen A."/>
            <person name="Guo J."/>
            <person name="Hundley H."/>
            <person name="Amirebrahimi M."/>
            <person name="Ng V."/>
            <person name="Lorenzo-Gutierrez D."/>
            <person name="Binder U."/>
            <person name="Yang J."/>
            <person name="Song Y."/>
            <person name="Canovas D."/>
            <person name="Navarro E."/>
            <person name="Freitag M."/>
            <person name="Gabaldon T."/>
            <person name="Grigoriev I.V."/>
            <person name="Corrochano L.M."/>
            <person name="Nicolas F.E."/>
            <person name="Garre V."/>
        </authorList>
    </citation>
    <scope>NUCLEOTIDE SEQUENCE [LARGE SCALE GENOMIC DNA]</scope>
    <source>
        <strain evidence="7 8">L51</strain>
    </source>
</reference>
<gene>
    <name evidence="7" type="ORF">J3Q64DRAFT_1746531</name>
</gene>
<dbReference type="InterPro" id="IPR036236">
    <property type="entry name" value="Znf_C2H2_sf"/>
</dbReference>
<dbReference type="PROSITE" id="PS00028">
    <property type="entry name" value="ZINC_FINGER_C2H2_1"/>
    <property type="match status" value="3"/>
</dbReference>
<name>A0ABR3AZ03_PHYBL</name>
<evidence type="ECO:0000256" key="5">
    <source>
        <dbReference type="PROSITE-ProRule" id="PRU00042"/>
    </source>
</evidence>
<proteinExistence type="predicted"/>
<evidence type="ECO:0000256" key="4">
    <source>
        <dbReference type="ARBA" id="ARBA00022833"/>
    </source>
</evidence>
<dbReference type="PANTHER" id="PTHR14003">
    <property type="entry name" value="TRANSCRIPTIONAL REPRESSOR PROTEIN YY"/>
    <property type="match status" value="1"/>
</dbReference>
<evidence type="ECO:0000256" key="3">
    <source>
        <dbReference type="ARBA" id="ARBA00022771"/>
    </source>
</evidence>
<evidence type="ECO:0000313" key="7">
    <source>
        <dbReference type="EMBL" id="KAL0084214.1"/>
    </source>
</evidence>
<evidence type="ECO:0000259" key="6">
    <source>
        <dbReference type="PROSITE" id="PS50157"/>
    </source>
</evidence>
<feature type="domain" description="C2H2-type" evidence="6">
    <location>
        <begin position="136"/>
        <end position="163"/>
    </location>
</feature>
<keyword evidence="8" id="KW-1185">Reference proteome</keyword>
<dbReference type="PANTHER" id="PTHR14003:SF19">
    <property type="entry name" value="YY2 TRANSCRIPTION FACTOR"/>
    <property type="match status" value="1"/>
</dbReference>
<comment type="caution">
    <text evidence="7">The sequence shown here is derived from an EMBL/GenBank/DDBJ whole genome shotgun (WGS) entry which is preliminary data.</text>
</comment>
<keyword evidence="4" id="KW-0862">Zinc</keyword>
<sequence>MFAYNAPSIPTTAIATSSSSSSSSLSDDSTTIMHTSGLISRKRKLETDEDISQINNDPLAKGFLESFNERRKRVRPNDDIRPTSTFTSLWRTDSNKKLPKIIDFSSETYVCFKENCNSRSFTWSDLCLHVQEQHSEKCASCGELLICQAQIDHHRKIHESPKGFVCGEDGCEKIFSTKEKLGMHFNFIHVYNKKHMCLHDDCGRWFAYKSALERHELSHVSSRSCINQTTQ</sequence>
<dbReference type="EMBL" id="JBCLYO010000012">
    <property type="protein sequence ID" value="KAL0084214.1"/>
    <property type="molecule type" value="Genomic_DNA"/>
</dbReference>
<protein>
    <recommendedName>
        <fullName evidence="6">C2H2-type domain-containing protein</fullName>
    </recommendedName>
</protein>
<dbReference type="PROSITE" id="PS50157">
    <property type="entry name" value="ZINC_FINGER_C2H2_2"/>
    <property type="match status" value="3"/>
</dbReference>
<keyword evidence="3 5" id="KW-0863">Zinc-finger</keyword>
<feature type="domain" description="C2H2-type" evidence="6">
    <location>
        <begin position="195"/>
        <end position="224"/>
    </location>
</feature>
<evidence type="ECO:0000256" key="2">
    <source>
        <dbReference type="ARBA" id="ARBA00022737"/>
    </source>
</evidence>
<accession>A0ABR3AZ03</accession>
<dbReference type="SUPFAM" id="SSF57667">
    <property type="entry name" value="beta-beta-alpha zinc fingers"/>
    <property type="match status" value="2"/>
</dbReference>